<evidence type="ECO:0000256" key="4">
    <source>
        <dbReference type="SAM" id="SignalP"/>
    </source>
</evidence>
<keyword evidence="4" id="KW-0732">Signal</keyword>
<dbReference type="GO" id="GO:0004867">
    <property type="term" value="F:serine-type endopeptidase inhibitor activity"/>
    <property type="evidence" value="ECO:0007669"/>
    <property type="project" value="InterPro"/>
</dbReference>
<evidence type="ECO:0000256" key="2">
    <source>
        <dbReference type="ARBA" id="ARBA00007107"/>
    </source>
</evidence>
<accession>A0AAD8V1W5</accession>
<feature type="signal peptide" evidence="4">
    <location>
        <begin position="1"/>
        <end position="22"/>
    </location>
</feature>
<sequence>MAFKKPILLVAVLLSILAATSASVFKDQCVPGRKIPDKLRACHGYVARQVCGSTGGLQTLTTEEMKERCCQELSPIPKYCRCEALRILMDQLETVDVEGGGRLKELTQKCPRQWQRGFAATLAAPEECNLKTIHIDPFCISLGYQAVA</sequence>
<dbReference type="Proteomes" id="UP001231189">
    <property type="component" value="Unassembled WGS sequence"/>
</dbReference>
<evidence type="ECO:0000313" key="8">
    <source>
        <dbReference type="Proteomes" id="UP001231189"/>
    </source>
</evidence>
<keyword evidence="8" id="KW-1185">Reference proteome</keyword>
<evidence type="ECO:0000256" key="3">
    <source>
        <dbReference type="ARBA" id="ARBA00022525"/>
    </source>
</evidence>
<dbReference type="GO" id="GO:0005576">
    <property type="term" value="C:extracellular region"/>
    <property type="evidence" value="ECO:0007669"/>
    <property type="project" value="UniProtKB-SubCell"/>
</dbReference>
<feature type="chain" id="PRO_5042442399" description="Bifunctional inhibitor/plant lipid transfer protein/seed storage helical domain-containing protein" evidence="4">
    <location>
        <begin position="23"/>
        <end position="148"/>
    </location>
</feature>
<reference evidence="6" key="1">
    <citation type="submission" date="2023-07" db="EMBL/GenBank/DDBJ databases">
        <title>A chromosome-level genome assembly of Lolium multiflorum.</title>
        <authorList>
            <person name="Chen Y."/>
            <person name="Copetti D."/>
            <person name="Kolliker R."/>
            <person name="Studer B."/>
        </authorList>
    </citation>
    <scope>NUCLEOTIDE SEQUENCE</scope>
    <source>
        <strain evidence="6">02402/16</strain>
        <tissue evidence="6">Leaf</tissue>
    </source>
</reference>
<dbReference type="EMBL" id="JAUUTY010000797">
    <property type="protein sequence ID" value="KAK1580356.1"/>
    <property type="molecule type" value="Genomic_DNA"/>
</dbReference>
<protein>
    <recommendedName>
        <fullName evidence="5">Bifunctional inhibitor/plant lipid transfer protein/seed storage helical domain-containing protein</fullName>
    </recommendedName>
</protein>
<evidence type="ECO:0000313" key="7">
    <source>
        <dbReference type="EMBL" id="KAK1644283.1"/>
    </source>
</evidence>
<comment type="subcellular location">
    <subcellularLocation>
        <location evidence="1">Secreted</location>
    </subcellularLocation>
</comment>
<comment type="similarity">
    <text evidence="2">Belongs to the protease inhibitor I6 (cereal trypsin/alpha-amylase inhibitor) family.</text>
</comment>
<dbReference type="AlphaFoldDB" id="A0AAD8V1W5"/>
<evidence type="ECO:0000259" key="5">
    <source>
        <dbReference type="SMART" id="SM00499"/>
    </source>
</evidence>
<dbReference type="EMBL" id="JAUUTY010000004">
    <property type="protein sequence ID" value="KAK1644283.1"/>
    <property type="molecule type" value="Genomic_DNA"/>
</dbReference>
<dbReference type="Pfam" id="PF00234">
    <property type="entry name" value="Tryp_alpha_amyl"/>
    <property type="match status" value="1"/>
</dbReference>
<name>A0AAD8V1W5_LOLMU</name>
<dbReference type="InterPro" id="IPR036312">
    <property type="entry name" value="Bifun_inhib/LTP/seed_sf"/>
</dbReference>
<keyword evidence="3" id="KW-0964">Secreted</keyword>
<dbReference type="InterPro" id="IPR006106">
    <property type="entry name" value="Allergen/soft/tryp_amyl_inhib"/>
</dbReference>
<comment type="caution">
    <text evidence="6">The sequence shown here is derived from an EMBL/GenBank/DDBJ whole genome shotgun (WGS) entry which is preliminary data.</text>
</comment>
<dbReference type="InterPro" id="IPR016140">
    <property type="entry name" value="Bifunc_inhib/LTP/seed_store"/>
</dbReference>
<dbReference type="PRINTS" id="PR00808">
    <property type="entry name" value="AMLASEINHBTR"/>
</dbReference>
<proteinExistence type="inferred from homology"/>
<dbReference type="SUPFAM" id="SSF47699">
    <property type="entry name" value="Bifunctional inhibitor/lipid-transfer protein/seed storage 2S albumin"/>
    <property type="match status" value="1"/>
</dbReference>
<gene>
    <name evidence="6" type="ORF">QYE76_000091</name>
    <name evidence="7" type="ORF">QYE76_062088</name>
</gene>
<dbReference type="CDD" id="cd00261">
    <property type="entry name" value="AAI_SS"/>
    <property type="match status" value="1"/>
</dbReference>
<dbReference type="Gene3D" id="1.10.110.10">
    <property type="entry name" value="Plant lipid-transfer and hydrophobic proteins"/>
    <property type="match status" value="1"/>
</dbReference>
<feature type="domain" description="Bifunctional inhibitor/plant lipid transfer protein/seed storage helical" evidence="5">
    <location>
        <begin position="29"/>
        <end position="139"/>
    </location>
</feature>
<dbReference type="PANTHER" id="PTHR34481:SF15">
    <property type="entry name" value="TRYPSIN_ALPHA-AMYLASE INHIBITOR CMX1_CMX3"/>
    <property type="match status" value="1"/>
</dbReference>
<dbReference type="SMART" id="SM00499">
    <property type="entry name" value="AAI"/>
    <property type="match status" value="1"/>
</dbReference>
<evidence type="ECO:0000256" key="1">
    <source>
        <dbReference type="ARBA" id="ARBA00004613"/>
    </source>
</evidence>
<dbReference type="PANTHER" id="PTHR34481">
    <property type="entry name" value="TRYPSIN/FACTOR XIIA INHIBITOR-RELATED"/>
    <property type="match status" value="1"/>
</dbReference>
<evidence type="ECO:0000313" key="6">
    <source>
        <dbReference type="EMBL" id="KAK1580356.1"/>
    </source>
</evidence>
<organism evidence="6 8">
    <name type="scientific">Lolium multiflorum</name>
    <name type="common">Italian ryegrass</name>
    <name type="synonym">Lolium perenne subsp. multiflorum</name>
    <dbReference type="NCBI Taxonomy" id="4521"/>
    <lineage>
        <taxon>Eukaryota</taxon>
        <taxon>Viridiplantae</taxon>
        <taxon>Streptophyta</taxon>
        <taxon>Embryophyta</taxon>
        <taxon>Tracheophyta</taxon>
        <taxon>Spermatophyta</taxon>
        <taxon>Magnoliopsida</taxon>
        <taxon>Liliopsida</taxon>
        <taxon>Poales</taxon>
        <taxon>Poaceae</taxon>
        <taxon>BOP clade</taxon>
        <taxon>Pooideae</taxon>
        <taxon>Poodae</taxon>
        <taxon>Poeae</taxon>
        <taxon>Poeae Chloroplast Group 2 (Poeae type)</taxon>
        <taxon>Loliodinae</taxon>
        <taxon>Loliinae</taxon>
        <taxon>Lolium</taxon>
    </lineage>
</organism>